<dbReference type="GO" id="GO:0019148">
    <property type="term" value="F:D-cysteine desulfhydrase activity"/>
    <property type="evidence" value="ECO:0007669"/>
    <property type="project" value="TreeGrafter"/>
</dbReference>
<dbReference type="NCBIfam" id="TIGR01275">
    <property type="entry name" value="ACC_deam_rel"/>
    <property type="match status" value="1"/>
</dbReference>
<evidence type="ECO:0000313" key="6">
    <source>
        <dbReference type="EMBL" id="NUY00317.1"/>
    </source>
</evidence>
<dbReference type="AlphaFoldDB" id="A0A7Y6MXZ9"/>
<dbReference type="InterPro" id="IPR015422">
    <property type="entry name" value="PyrdxlP-dep_Trfase_small"/>
</dbReference>
<dbReference type="Proteomes" id="UP000594380">
    <property type="component" value="Unassembled WGS sequence"/>
</dbReference>
<dbReference type="PANTHER" id="PTHR43780:SF2">
    <property type="entry name" value="1-AMINOCYCLOPROPANE-1-CARBOXYLATE DEAMINASE-RELATED"/>
    <property type="match status" value="1"/>
</dbReference>
<evidence type="ECO:0000256" key="3">
    <source>
        <dbReference type="ARBA" id="ARBA00022898"/>
    </source>
</evidence>
<reference evidence="6 7" key="1">
    <citation type="submission" date="2020-02" db="EMBL/GenBank/DDBJ databases">
        <title>Paraburkholderia simonii sp. nov. and Paraburkholderia youngii sp. nov. Brazilian and Mexican Mimosa-associated rhizobia.</title>
        <authorList>
            <person name="Mavima L."/>
            <person name="Beukes C.W."/>
            <person name="Chan W.Y."/>
            <person name="Palmer M."/>
            <person name="De Meyer S.E."/>
            <person name="James E.K."/>
            <person name="Venter S.N."/>
            <person name="Steenkamp E.T."/>
        </authorList>
    </citation>
    <scope>NUCLEOTIDE SEQUENCE [LARGE SCALE GENOMIC DNA]</scope>
    <source>
        <strain evidence="6 7">JPY169</strain>
    </source>
</reference>
<dbReference type="Gene3D" id="3.40.50.1100">
    <property type="match status" value="2"/>
</dbReference>
<comment type="caution">
    <text evidence="6">The sequence shown here is derived from an EMBL/GenBank/DDBJ whole genome shotgun (WGS) entry which is preliminary data.</text>
</comment>
<dbReference type="InterPro" id="IPR027278">
    <property type="entry name" value="ACCD_DCysDesulf"/>
</dbReference>
<dbReference type="InterPro" id="IPR000192">
    <property type="entry name" value="Aminotrans_V_dom"/>
</dbReference>
<organism evidence="6 7">
    <name type="scientific">Paraburkholderia youngii</name>
    <dbReference type="NCBI Taxonomy" id="2782701"/>
    <lineage>
        <taxon>Bacteria</taxon>
        <taxon>Pseudomonadati</taxon>
        <taxon>Pseudomonadota</taxon>
        <taxon>Betaproteobacteria</taxon>
        <taxon>Burkholderiales</taxon>
        <taxon>Burkholderiaceae</taxon>
        <taxon>Paraburkholderia</taxon>
    </lineage>
</organism>
<dbReference type="SUPFAM" id="SSF53383">
    <property type="entry name" value="PLP-dependent transferases"/>
    <property type="match status" value="1"/>
</dbReference>
<name>A0A7Y6MXZ9_9BURK</name>
<comment type="cofactor">
    <cofactor evidence="1">
        <name>pyridoxal 5'-phosphate</name>
        <dbReference type="ChEBI" id="CHEBI:597326"/>
    </cofactor>
</comment>
<evidence type="ECO:0000256" key="1">
    <source>
        <dbReference type="ARBA" id="ARBA00001933"/>
    </source>
</evidence>
<evidence type="ECO:0000259" key="5">
    <source>
        <dbReference type="Pfam" id="PF00291"/>
    </source>
</evidence>
<dbReference type="InterPro" id="IPR036052">
    <property type="entry name" value="TrpB-like_PALP_sf"/>
</dbReference>
<evidence type="ECO:0000256" key="2">
    <source>
        <dbReference type="ARBA" id="ARBA00008639"/>
    </source>
</evidence>
<proteinExistence type="inferred from homology"/>
<dbReference type="InterPro" id="IPR001926">
    <property type="entry name" value="TrpB-like_PALP"/>
</dbReference>
<keyword evidence="3" id="KW-0663">Pyridoxal phosphate</keyword>
<dbReference type="Pfam" id="PF00266">
    <property type="entry name" value="Aminotran_5"/>
    <property type="match status" value="1"/>
</dbReference>
<dbReference type="EMBL" id="JAALDK010000001">
    <property type="protein sequence ID" value="NUY00317.1"/>
    <property type="molecule type" value="Genomic_DNA"/>
</dbReference>
<dbReference type="InterPro" id="IPR005966">
    <property type="entry name" value="D-Cys_desShydrase"/>
</dbReference>
<dbReference type="SUPFAM" id="SSF53686">
    <property type="entry name" value="Tryptophan synthase beta subunit-like PLP-dependent enzymes"/>
    <property type="match status" value="1"/>
</dbReference>
<accession>A0A7Y6MXZ9</accession>
<protein>
    <submittedName>
        <fullName evidence="6">Pyridoxal-phosphate dependent enzyme</fullName>
    </submittedName>
</protein>
<dbReference type="InterPro" id="IPR015421">
    <property type="entry name" value="PyrdxlP-dep_Trfase_major"/>
</dbReference>
<feature type="domain" description="Tryptophan synthase beta chain-like PALP" evidence="5">
    <location>
        <begin position="424"/>
        <end position="732"/>
    </location>
</feature>
<dbReference type="Pfam" id="PF00291">
    <property type="entry name" value="PALP"/>
    <property type="match status" value="1"/>
</dbReference>
<dbReference type="Gene3D" id="3.40.640.10">
    <property type="entry name" value="Type I PLP-dependent aspartate aminotransferase-like (Major domain)"/>
    <property type="match status" value="1"/>
</dbReference>
<sequence length="744" mass="78266">MSSPLSPAVIDALRARTPGVLSTTHFNHAGASLPSAATLEAIHAHLLREASMGPMEAGAAASEQTERARTLAARLLNAQPAEIALTTGNSPGWGAAFAALGPWREGQRILVARHEWGGNLATMRLLAQRAGASIETIPSDASGRVDPGALEAMLDDRVRLIALTWLPANGGLINPAAAVGQIARRHGIPYFIDAAQAIGQLPIDVVELGCEVLAGVGRKALRGPRGTGLLFVRRNFLPRLMPAFVDTYSAPLDANCEPVLRGDAARLESSEASIALHCGLANALDEALEIGIDNIRAQIDRTAQLLRERLAAMPGVSVLDQGVERSGLVSFNVAGLDAMSVRRALAAHGITIGSNGVAYTPFDMTIRGLTQIARASVSYLTTDADVDKLLAGIRRLVQLSRPPTTMNSALSHRLDLSRFPRQALLEGPTPIQHLTRLSARLGGADIYVKREDLTGLGGGGNKLRKLEFLIGEALARGADTIITVGARQSNHARLTAAAAARVGLQCELVLTRTVPRSDHDYMENGNVLLDALFDARVHDLPGAANALQFAEERANELRAQGRNVYVCPLGGSSPAGCLGYADCAAEIVAQSQAQNVAFDRIVVPNGSGGMHAGLVAGLVALGLDPSRIAAFTVYGNAGHARTVTLDKANQTVRLIDPSLSVNDDAISIDEAQLGPGYGIPTDNMRAAVRLMASTEGLLLDPVYSGKAFAGLVENVTTGKYPAGQKILFVMSGGLPGLFAYRNEF</sequence>
<dbReference type="Gene3D" id="3.90.1150.10">
    <property type="entry name" value="Aspartate Aminotransferase, domain 1"/>
    <property type="match status" value="1"/>
</dbReference>
<evidence type="ECO:0000259" key="4">
    <source>
        <dbReference type="Pfam" id="PF00266"/>
    </source>
</evidence>
<evidence type="ECO:0000313" key="7">
    <source>
        <dbReference type="Proteomes" id="UP000594380"/>
    </source>
</evidence>
<gene>
    <name evidence="6" type="ORF">G5S42_11500</name>
</gene>
<comment type="similarity">
    <text evidence="2">Belongs to the ACC deaminase/D-cysteine desulfhydrase family.</text>
</comment>
<dbReference type="InterPro" id="IPR015424">
    <property type="entry name" value="PyrdxlP-dep_Trfase"/>
</dbReference>
<feature type="domain" description="Aminotransferase class V" evidence="4">
    <location>
        <begin position="36"/>
        <end position="389"/>
    </location>
</feature>
<dbReference type="PANTHER" id="PTHR43780">
    <property type="entry name" value="1-AMINOCYCLOPROPANE-1-CARBOXYLATE DEAMINASE-RELATED"/>
    <property type="match status" value="1"/>
</dbReference>